<dbReference type="InterPro" id="IPR036047">
    <property type="entry name" value="F-box-like_dom_sf"/>
</dbReference>
<reference evidence="2 3" key="1">
    <citation type="journal article" date="2023" name="G3 (Bethesda)">
        <title>A chromosome-length genome assembly and annotation of blackberry (Rubus argutus, cv. 'Hillquist').</title>
        <authorList>
            <person name="Bruna T."/>
            <person name="Aryal R."/>
            <person name="Dudchenko O."/>
            <person name="Sargent D.J."/>
            <person name="Mead D."/>
            <person name="Buti M."/>
            <person name="Cavallini A."/>
            <person name="Hytonen T."/>
            <person name="Andres J."/>
            <person name="Pham M."/>
            <person name="Weisz D."/>
            <person name="Mascagni F."/>
            <person name="Usai G."/>
            <person name="Natali L."/>
            <person name="Bassil N."/>
            <person name="Fernandez G.E."/>
            <person name="Lomsadze A."/>
            <person name="Armour M."/>
            <person name="Olukolu B."/>
            <person name="Poorten T."/>
            <person name="Britton C."/>
            <person name="Davik J."/>
            <person name="Ashrafi H."/>
            <person name="Aiden E.L."/>
            <person name="Borodovsky M."/>
            <person name="Worthington M."/>
        </authorList>
    </citation>
    <scope>NUCLEOTIDE SEQUENCE [LARGE SCALE GENOMIC DNA]</scope>
    <source>
        <strain evidence="2">PI 553951</strain>
    </source>
</reference>
<feature type="domain" description="F-box" evidence="1">
    <location>
        <begin position="1"/>
        <end position="45"/>
    </location>
</feature>
<dbReference type="InterPro" id="IPR001810">
    <property type="entry name" value="F-box_dom"/>
</dbReference>
<dbReference type="EMBL" id="JBEDUW010000001">
    <property type="protein sequence ID" value="KAK9947444.1"/>
    <property type="molecule type" value="Genomic_DNA"/>
</dbReference>
<proteinExistence type="predicted"/>
<dbReference type="SUPFAM" id="SSF81383">
    <property type="entry name" value="F-box domain"/>
    <property type="match status" value="1"/>
</dbReference>
<dbReference type="Gene3D" id="1.20.1280.50">
    <property type="match status" value="1"/>
</dbReference>
<dbReference type="Pfam" id="PF00646">
    <property type="entry name" value="F-box"/>
    <property type="match status" value="1"/>
</dbReference>
<evidence type="ECO:0000313" key="3">
    <source>
        <dbReference type="Proteomes" id="UP001457282"/>
    </source>
</evidence>
<protein>
    <recommendedName>
        <fullName evidence="1">F-box domain-containing protein</fullName>
    </recommendedName>
</protein>
<accession>A0AAW1YGV4</accession>
<dbReference type="AlphaFoldDB" id="A0AAW1YGV4"/>
<evidence type="ECO:0000259" key="1">
    <source>
        <dbReference type="PROSITE" id="PS50181"/>
    </source>
</evidence>
<name>A0AAW1YGV4_RUBAR</name>
<dbReference type="SMART" id="SM00256">
    <property type="entry name" value="FBOX"/>
    <property type="match status" value="1"/>
</dbReference>
<evidence type="ECO:0000313" key="2">
    <source>
        <dbReference type="EMBL" id="KAK9947444.1"/>
    </source>
</evidence>
<dbReference type="PROSITE" id="PS50181">
    <property type="entry name" value="FBOX"/>
    <property type="match status" value="1"/>
</dbReference>
<keyword evidence="3" id="KW-1185">Reference proteome</keyword>
<dbReference type="Proteomes" id="UP001457282">
    <property type="component" value="Unassembled WGS sequence"/>
</dbReference>
<comment type="caution">
    <text evidence="2">The sequence shown here is derived from an EMBL/GenBank/DDBJ whole genome shotgun (WGS) entry which is preliminary data.</text>
</comment>
<organism evidence="2 3">
    <name type="scientific">Rubus argutus</name>
    <name type="common">Southern blackberry</name>
    <dbReference type="NCBI Taxonomy" id="59490"/>
    <lineage>
        <taxon>Eukaryota</taxon>
        <taxon>Viridiplantae</taxon>
        <taxon>Streptophyta</taxon>
        <taxon>Embryophyta</taxon>
        <taxon>Tracheophyta</taxon>
        <taxon>Spermatophyta</taxon>
        <taxon>Magnoliopsida</taxon>
        <taxon>eudicotyledons</taxon>
        <taxon>Gunneridae</taxon>
        <taxon>Pentapetalae</taxon>
        <taxon>rosids</taxon>
        <taxon>fabids</taxon>
        <taxon>Rosales</taxon>
        <taxon>Rosaceae</taxon>
        <taxon>Rosoideae</taxon>
        <taxon>Rosoideae incertae sedis</taxon>
        <taxon>Rubus</taxon>
    </lineage>
</organism>
<sequence>MWLMNLPVEILLEILKRLPVKSVCCLRCASKTLLDMVDSPLFVSLHSSSLIATNAVAEAPHIMLRLVRSYCGTTQTDLLSLTYGTHKGVNFISQRFCPSPTSTVTLYLLFSTTCFASRIHTEMKVAS</sequence>
<gene>
    <name evidence="2" type="ORF">M0R45_003069</name>
</gene>